<evidence type="ECO:0000259" key="7">
    <source>
        <dbReference type="Pfam" id="PF00441"/>
    </source>
</evidence>
<feature type="domain" description="Acyl-CoA dehydrogenase/oxidase C-terminal" evidence="7">
    <location>
        <begin position="227"/>
        <end position="374"/>
    </location>
</feature>
<dbReference type="Proteomes" id="UP000294947">
    <property type="component" value="Unassembled WGS sequence"/>
</dbReference>
<evidence type="ECO:0000313" key="11">
    <source>
        <dbReference type="Proteomes" id="UP000294947"/>
    </source>
</evidence>
<dbReference type="PANTHER" id="PTHR43292">
    <property type="entry name" value="ACYL-COA DEHYDROGENASE"/>
    <property type="match status" value="1"/>
</dbReference>
<dbReference type="InterPro" id="IPR036250">
    <property type="entry name" value="AcylCo_DH-like_C"/>
</dbReference>
<dbReference type="GO" id="GO:0005886">
    <property type="term" value="C:plasma membrane"/>
    <property type="evidence" value="ECO:0007669"/>
    <property type="project" value="TreeGrafter"/>
</dbReference>
<dbReference type="InterPro" id="IPR009075">
    <property type="entry name" value="AcylCo_DH/oxidase_C"/>
</dbReference>
<dbReference type="Pfam" id="PF02770">
    <property type="entry name" value="Acyl-CoA_dh_M"/>
    <property type="match status" value="1"/>
</dbReference>
<dbReference type="RefSeq" id="WP_132484100.1">
    <property type="nucleotide sequence ID" value="NZ_SMKW01000011.1"/>
</dbReference>
<evidence type="ECO:0000256" key="1">
    <source>
        <dbReference type="ARBA" id="ARBA00001974"/>
    </source>
</evidence>
<dbReference type="Gene3D" id="2.40.110.10">
    <property type="entry name" value="Butyryl-CoA Dehydrogenase, subunit A, domain 2"/>
    <property type="match status" value="1"/>
</dbReference>
<keyword evidence="11" id="KW-1185">Reference proteome</keyword>
<dbReference type="AlphaFoldDB" id="A0A4V6PE08"/>
<dbReference type="GO" id="GO:0050660">
    <property type="term" value="F:flavin adenine dinucleotide binding"/>
    <property type="evidence" value="ECO:0007669"/>
    <property type="project" value="InterPro"/>
</dbReference>
<evidence type="ECO:0000313" key="10">
    <source>
        <dbReference type="EMBL" id="TDD52807.1"/>
    </source>
</evidence>
<evidence type="ECO:0000256" key="6">
    <source>
        <dbReference type="RuleBase" id="RU362125"/>
    </source>
</evidence>
<dbReference type="InterPro" id="IPR046373">
    <property type="entry name" value="Acyl-CoA_Oxase/DH_mid-dom_sf"/>
</dbReference>
<feature type="domain" description="Acyl-CoA oxidase/dehydrogenase middle" evidence="8">
    <location>
        <begin position="121"/>
        <end position="214"/>
    </location>
</feature>
<comment type="cofactor">
    <cofactor evidence="1 6">
        <name>FAD</name>
        <dbReference type="ChEBI" id="CHEBI:57692"/>
    </cofactor>
</comment>
<dbReference type="InterPro" id="IPR006091">
    <property type="entry name" value="Acyl-CoA_Oxase/DH_mid-dom"/>
</dbReference>
<evidence type="ECO:0000256" key="2">
    <source>
        <dbReference type="ARBA" id="ARBA00009347"/>
    </source>
</evidence>
<name>A0A4V6PE08_9PSEU</name>
<comment type="similarity">
    <text evidence="2 6">Belongs to the acyl-CoA dehydrogenase family.</text>
</comment>
<dbReference type="InterPro" id="IPR052161">
    <property type="entry name" value="Mycobact_Acyl-CoA_DH"/>
</dbReference>
<dbReference type="InterPro" id="IPR009100">
    <property type="entry name" value="AcylCoA_DH/oxidase_NM_dom_sf"/>
</dbReference>
<reference evidence="10 11" key="1">
    <citation type="submission" date="2019-03" db="EMBL/GenBank/DDBJ databases">
        <title>Draft genome sequences of novel Actinobacteria.</title>
        <authorList>
            <person name="Sahin N."/>
            <person name="Ay H."/>
            <person name="Saygin H."/>
        </authorList>
    </citation>
    <scope>NUCLEOTIDE SEQUENCE [LARGE SCALE GENOMIC DNA]</scope>
    <source>
        <strain evidence="10 11">7K502</strain>
    </source>
</reference>
<comment type="caution">
    <text evidence="10">The sequence shown here is derived from an EMBL/GenBank/DDBJ whole genome shotgun (WGS) entry which is preliminary data.</text>
</comment>
<gene>
    <name evidence="10" type="ORF">E1288_11430</name>
</gene>
<protein>
    <submittedName>
        <fullName evidence="10">Dehydrogenase</fullName>
    </submittedName>
</protein>
<dbReference type="SUPFAM" id="SSF47203">
    <property type="entry name" value="Acyl-CoA dehydrogenase C-terminal domain-like"/>
    <property type="match status" value="1"/>
</dbReference>
<evidence type="ECO:0000256" key="3">
    <source>
        <dbReference type="ARBA" id="ARBA00022630"/>
    </source>
</evidence>
<dbReference type="EMBL" id="SMKW01000011">
    <property type="protein sequence ID" value="TDD52807.1"/>
    <property type="molecule type" value="Genomic_DNA"/>
</dbReference>
<keyword evidence="5 6" id="KW-0560">Oxidoreductase</keyword>
<organism evidence="10 11">
    <name type="scientific">Saccharopolyspora elongata</name>
    <dbReference type="NCBI Taxonomy" id="2530387"/>
    <lineage>
        <taxon>Bacteria</taxon>
        <taxon>Bacillati</taxon>
        <taxon>Actinomycetota</taxon>
        <taxon>Actinomycetes</taxon>
        <taxon>Pseudonocardiales</taxon>
        <taxon>Pseudonocardiaceae</taxon>
        <taxon>Saccharopolyspora</taxon>
    </lineage>
</organism>
<proteinExistence type="inferred from homology"/>
<keyword evidence="4 6" id="KW-0274">FAD</keyword>
<feature type="domain" description="Acyl-CoA dehydrogenase/oxidase N-terminal" evidence="9">
    <location>
        <begin position="38"/>
        <end position="117"/>
    </location>
</feature>
<dbReference type="OrthoDB" id="4458487at2"/>
<dbReference type="InterPro" id="IPR037069">
    <property type="entry name" value="AcylCoA_DH/ox_N_sf"/>
</dbReference>
<sequence length="399" mass="42950">MSKEDQFTMPGLSERIERFFEELPPLLSGVEGMVARGKAYRKALCEAGLAGLDVPAGYGGGGYGPPAKALFAKLSRGRIPAEDDIFTIGLGMALPTLLEFAAEHLRRRYVEPALRGEEIWCQMYSEPGAGSDLAGLQTRALRTAGGWVLNGQKIWTSRAEIAQFAICLARTDVDAPKHKGITMFVVPMDQPGVTVRPIRQITGACEFNEVFLDDAVVPEDHVVGEVNGGWPVAVALMQNERSAIGSGGGRRPVPFEKLRDLVHDRGRAADPRVRGDLADCYIGQRLAELLSELEAESVDAGTPLGAETSLGKLWRSTNGRAAAALVGELAFATGTAWQTGDDREDWAYAVLDACALSLGGGTDEVQKNGIAEKVLGLPRDPYRTDKVPFRDLTVGTQRD</sequence>
<dbReference type="Pfam" id="PF02771">
    <property type="entry name" value="Acyl-CoA_dh_N"/>
    <property type="match status" value="1"/>
</dbReference>
<dbReference type="Pfam" id="PF00441">
    <property type="entry name" value="Acyl-CoA_dh_1"/>
    <property type="match status" value="1"/>
</dbReference>
<dbReference type="Gene3D" id="1.20.140.10">
    <property type="entry name" value="Butyryl-CoA Dehydrogenase, subunit A, domain 3"/>
    <property type="match status" value="1"/>
</dbReference>
<keyword evidence="3 6" id="KW-0285">Flavoprotein</keyword>
<dbReference type="GO" id="GO:0016627">
    <property type="term" value="F:oxidoreductase activity, acting on the CH-CH group of donors"/>
    <property type="evidence" value="ECO:0007669"/>
    <property type="project" value="InterPro"/>
</dbReference>
<evidence type="ECO:0000256" key="4">
    <source>
        <dbReference type="ARBA" id="ARBA00022827"/>
    </source>
</evidence>
<evidence type="ECO:0000256" key="5">
    <source>
        <dbReference type="ARBA" id="ARBA00023002"/>
    </source>
</evidence>
<accession>A0A4V6PE08</accession>
<dbReference type="FunFam" id="2.40.110.10:FF:000011">
    <property type="entry name" value="Acyl-CoA dehydrogenase FadE34"/>
    <property type="match status" value="1"/>
</dbReference>
<dbReference type="Gene3D" id="1.10.540.10">
    <property type="entry name" value="Acyl-CoA dehydrogenase/oxidase, N-terminal domain"/>
    <property type="match status" value="1"/>
</dbReference>
<dbReference type="PANTHER" id="PTHR43292:SF4">
    <property type="entry name" value="ACYL-COA DEHYDROGENASE FADE34"/>
    <property type="match status" value="1"/>
</dbReference>
<evidence type="ECO:0000259" key="9">
    <source>
        <dbReference type="Pfam" id="PF02771"/>
    </source>
</evidence>
<dbReference type="InterPro" id="IPR013786">
    <property type="entry name" value="AcylCoA_DH/ox_N"/>
</dbReference>
<evidence type="ECO:0000259" key="8">
    <source>
        <dbReference type="Pfam" id="PF02770"/>
    </source>
</evidence>
<dbReference type="SUPFAM" id="SSF56645">
    <property type="entry name" value="Acyl-CoA dehydrogenase NM domain-like"/>
    <property type="match status" value="1"/>
</dbReference>